<evidence type="ECO:0000259" key="2">
    <source>
        <dbReference type="Pfam" id="PF00535"/>
    </source>
</evidence>
<dbReference type="RefSeq" id="WP_406857326.1">
    <property type="nucleotide sequence ID" value="NZ_CP157484.1"/>
</dbReference>
<dbReference type="InterPro" id="IPR029044">
    <property type="entry name" value="Nucleotide-diphossugar_trans"/>
</dbReference>
<feature type="region of interest" description="Disordered" evidence="1">
    <location>
        <begin position="330"/>
        <end position="353"/>
    </location>
</feature>
<dbReference type="GO" id="GO:0016757">
    <property type="term" value="F:glycosyltransferase activity"/>
    <property type="evidence" value="ECO:0007669"/>
    <property type="project" value="UniProtKB-KW"/>
</dbReference>
<dbReference type="AlphaFoldDB" id="A0AAU7JJK7"/>
<evidence type="ECO:0000313" key="3">
    <source>
        <dbReference type="EMBL" id="XBO40466.1"/>
    </source>
</evidence>
<feature type="domain" description="Glycosyltransferase 2-like" evidence="2">
    <location>
        <begin position="10"/>
        <end position="137"/>
    </location>
</feature>
<dbReference type="Gene3D" id="3.90.550.10">
    <property type="entry name" value="Spore Coat Polysaccharide Biosynthesis Protein SpsA, Chain A"/>
    <property type="match status" value="1"/>
</dbReference>
<keyword evidence="3" id="KW-0328">Glycosyltransferase</keyword>
<dbReference type="EMBL" id="CP157484">
    <property type="protein sequence ID" value="XBO40466.1"/>
    <property type="molecule type" value="Genomic_DNA"/>
</dbReference>
<proteinExistence type="predicted"/>
<reference evidence="3" key="1">
    <citation type="submission" date="2024-05" db="EMBL/GenBank/DDBJ databases">
        <authorList>
            <person name="Kim S."/>
            <person name="Heo J."/>
            <person name="Choi H."/>
            <person name="Choi Y."/>
            <person name="Kwon S.-W."/>
            <person name="Kim Y."/>
        </authorList>
    </citation>
    <scope>NUCLEOTIDE SEQUENCE</scope>
    <source>
        <strain evidence="3">KACC 23698</strain>
    </source>
</reference>
<organism evidence="3">
    <name type="scientific">Alsobacter sp. KACC 23698</name>
    <dbReference type="NCBI Taxonomy" id="3149229"/>
    <lineage>
        <taxon>Bacteria</taxon>
        <taxon>Pseudomonadati</taxon>
        <taxon>Pseudomonadota</taxon>
        <taxon>Alphaproteobacteria</taxon>
        <taxon>Hyphomicrobiales</taxon>
        <taxon>Alsobacteraceae</taxon>
        <taxon>Alsobacter</taxon>
    </lineage>
</organism>
<protein>
    <submittedName>
        <fullName evidence="3">Glycosyltransferase family 2 protein</fullName>
        <ecNumber evidence="3">2.4.-.-</ecNumber>
    </submittedName>
</protein>
<name>A0AAU7JJK7_9HYPH</name>
<dbReference type="CDD" id="cd00761">
    <property type="entry name" value="Glyco_tranf_GTA_type"/>
    <property type="match status" value="1"/>
</dbReference>
<accession>A0AAU7JJK7</accession>
<dbReference type="InterPro" id="IPR050834">
    <property type="entry name" value="Glycosyltransf_2"/>
</dbReference>
<dbReference type="EC" id="2.4.-.-" evidence="3"/>
<dbReference type="Pfam" id="PF00535">
    <property type="entry name" value="Glycos_transf_2"/>
    <property type="match status" value="1"/>
</dbReference>
<dbReference type="PANTHER" id="PTHR43685:SF2">
    <property type="entry name" value="GLYCOSYLTRANSFERASE 2-LIKE DOMAIN-CONTAINING PROTEIN"/>
    <property type="match status" value="1"/>
</dbReference>
<dbReference type="SUPFAM" id="SSF53448">
    <property type="entry name" value="Nucleotide-diphospho-sugar transferases"/>
    <property type="match status" value="1"/>
</dbReference>
<evidence type="ECO:0000256" key="1">
    <source>
        <dbReference type="SAM" id="MobiDB-lite"/>
    </source>
</evidence>
<sequence length="353" mass="38529">MSAPLTPVVSVIMACFNSELYVAAALDSVRAQTLSAIEIIVVDDASSDRTVEIVMDLAALDPRITVLRLPANVGPAVARNKGIQAARGRWVAIVDSDDLIAQCRLQKLVAAAEADGVDIACDNLVLFRDDARALGRALVGKDWAEPRGIDLVTFIRSNHANTGQSALGYLQPIIRTEFIRRSGLAYNEDLVLNEDYDLLLRMLAAGAHMRVYPWPTYYYRKRDTSLSRRYRRTDLQAMIAANAAFLRCQAAQSSAVARALAERLETIVDEVAFIDFKAALSTRDVRSAAAKLWARPQLVPLLLGKVVGYLDRRTRDLRSRSGSAPRFTFDLAASAQTATPQPGRNGPGTSGEA</sequence>
<gene>
    <name evidence="3" type="ORF">ABEG18_06780</name>
</gene>
<keyword evidence="3" id="KW-0808">Transferase</keyword>
<dbReference type="PANTHER" id="PTHR43685">
    <property type="entry name" value="GLYCOSYLTRANSFERASE"/>
    <property type="match status" value="1"/>
</dbReference>
<dbReference type="InterPro" id="IPR001173">
    <property type="entry name" value="Glyco_trans_2-like"/>
</dbReference>